<feature type="coiled-coil region" evidence="1">
    <location>
        <begin position="149"/>
        <end position="218"/>
    </location>
</feature>
<evidence type="ECO:0000313" key="3">
    <source>
        <dbReference type="Proteomes" id="UP000887578"/>
    </source>
</evidence>
<evidence type="ECO:0000313" key="4">
    <source>
        <dbReference type="WBParaSite" id="PDA_v2.g26227.t1"/>
    </source>
</evidence>
<feature type="coiled-coil region" evidence="1">
    <location>
        <begin position="9"/>
        <end position="106"/>
    </location>
</feature>
<dbReference type="Proteomes" id="UP000887578">
    <property type="component" value="Unplaced"/>
</dbReference>
<accession>A0A914QG42</accession>
<dbReference type="AlphaFoldDB" id="A0A914QG42"/>
<sequence>MADNYNAGVQKCIEKMQSLKESMEKTMNQHRENPKLACNNTALSALIQRAQNLYNEMDGCQKDVDGTIATLISDKTDAERKCEQQIKNLEETLEQGKKANENRQRNMEVSENISNGASRLGWYSFFGGFLFPPLMATAVTLAGLSTVAADAHNSEMKKGEVNLDEIRNRMQSQMDKKLSYQNQINAAKQSIERNQKDMEQLKIKIQDYETKIQKYLRMVSSIVFPSRPVPTGFPRETGRDFPVFPSRSHFSPVKIP</sequence>
<keyword evidence="3" id="KW-1185">Reference proteome</keyword>
<reference evidence="4" key="1">
    <citation type="submission" date="2022-11" db="UniProtKB">
        <authorList>
            <consortium name="WormBaseParasite"/>
        </authorList>
    </citation>
    <scope>IDENTIFICATION</scope>
</reference>
<dbReference type="WBParaSite" id="PDA_v2.g26227.t1">
    <property type="protein sequence ID" value="PDA_v2.g26227.t1"/>
    <property type="gene ID" value="PDA_v2.g26227"/>
</dbReference>
<keyword evidence="1" id="KW-0175">Coiled coil</keyword>
<evidence type="ECO:0000256" key="1">
    <source>
        <dbReference type="SAM" id="Coils"/>
    </source>
</evidence>
<evidence type="ECO:0000256" key="2">
    <source>
        <dbReference type="SAM" id="MobiDB-lite"/>
    </source>
</evidence>
<protein>
    <submittedName>
        <fullName evidence="4">Uncharacterized protein</fullName>
    </submittedName>
</protein>
<proteinExistence type="predicted"/>
<feature type="region of interest" description="Disordered" evidence="2">
    <location>
        <begin position="234"/>
        <end position="256"/>
    </location>
</feature>
<organism evidence="3 4">
    <name type="scientific">Panagrolaimus davidi</name>
    <dbReference type="NCBI Taxonomy" id="227884"/>
    <lineage>
        <taxon>Eukaryota</taxon>
        <taxon>Metazoa</taxon>
        <taxon>Ecdysozoa</taxon>
        <taxon>Nematoda</taxon>
        <taxon>Chromadorea</taxon>
        <taxon>Rhabditida</taxon>
        <taxon>Tylenchina</taxon>
        <taxon>Panagrolaimomorpha</taxon>
        <taxon>Panagrolaimoidea</taxon>
        <taxon>Panagrolaimidae</taxon>
        <taxon>Panagrolaimus</taxon>
    </lineage>
</organism>
<name>A0A914QG42_9BILA</name>